<name>A0AAW1RHY2_9CHLO</name>
<evidence type="ECO:0000313" key="2">
    <source>
        <dbReference type="EMBL" id="KAK9833298.1"/>
    </source>
</evidence>
<feature type="compositionally biased region" description="Acidic residues" evidence="1">
    <location>
        <begin position="208"/>
        <end position="220"/>
    </location>
</feature>
<accession>A0AAW1RHY2</accession>
<protein>
    <submittedName>
        <fullName evidence="2">Uncharacterized protein</fullName>
    </submittedName>
</protein>
<evidence type="ECO:0000256" key="1">
    <source>
        <dbReference type="SAM" id="MobiDB-lite"/>
    </source>
</evidence>
<dbReference type="Proteomes" id="UP001445335">
    <property type="component" value="Unassembled WGS sequence"/>
</dbReference>
<dbReference type="PANTHER" id="PTHR36058">
    <property type="entry name" value="NUCLEOPHOSMIN"/>
    <property type="match status" value="1"/>
</dbReference>
<evidence type="ECO:0000313" key="3">
    <source>
        <dbReference type="Proteomes" id="UP001445335"/>
    </source>
</evidence>
<sequence>MPPGSFGGSRPTHTAVKSDIPYIKCGVCEALAKNAYRQVKTARDALRPGKKLSEATIQDMVERMADPAKDEGEWVAKIDLVEDGSRLRLKEMPQVGKCGAECKTVQRVASELLQDHDTDMAEHLFQAKQTRAQFSNWLCYEASAACAAKPPLLPAGRAPGPAFEVLDPKEAELEKMLAGMKDAGLGGQVYDRESIMKGMGGMPGMGGNDDDDDEDDDMDEPFLQKPGGPSVTLDAQKPASKQERSTIEETLDKVKGAAGAAVDTAKEGLASAFESAKGLVAGLAGGKAADMGAQASELHPRSHQAETSAAGKTSARYLRQYQARRPSWRCWRAQHALAAARKPAPAATAAAVQGGAGREVPPDVSAASLLAAARELDAALAHARQKRPHAQLGDGVPALALLLPPPPPPPPPPPLQRTYSACVRRKHGAGDPNADPGEAMSGRQMVAKRRLFEAGPLMQHGRL</sequence>
<gene>
    <name evidence="2" type="ORF">WJX81_004369</name>
</gene>
<keyword evidence="3" id="KW-1185">Reference proteome</keyword>
<dbReference type="EMBL" id="JALJOU010000037">
    <property type="protein sequence ID" value="KAK9833298.1"/>
    <property type="molecule type" value="Genomic_DNA"/>
</dbReference>
<dbReference type="PANTHER" id="PTHR36058:SF1">
    <property type="entry name" value="NUCLEOPHOSMIN"/>
    <property type="match status" value="1"/>
</dbReference>
<feature type="region of interest" description="Disordered" evidence="1">
    <location>
        <begin position="201"/>
        <end position="246"/>
    </location>
</feature>
<comment type="caution">
    <text evidence="2">The sequence shown here is derived from an EMBL/GenBank/DDBJ whole genome shotgun (WGS) entry which is preliminary data.</text>
</comment>
<proteinExistence type="predicted"/>
<dbReference type="AlphaFoldDB" id="A0AAW1RHY2"/>
<organism evidence="2 3">
    <name type="scientific">Elliptochloris bilobata</name>
    <dbReference type="NCBI Taxonomy" id="381761"/>
    <lineage>
        <taxon>Eukaryota</taxon>
        <taxon>Viridiplantae</taxon>
        <taxon>Chlorophyta</taxon>
        <taxon>core chlorophytes</taxon>
        <taxon>Trebouxiophyceae</taxon>
        <taxon>Trebouxiophyceae incertae sedis</taxon>
        <taxon>Elliptochloris clade</taxon>
        <taxon>Elliptochloris</taxon>
    </lineage>
</organism>
<reference evidence="2 3" key="1">
    <citation type="journal article" date="2024" name="Nat. Commun.">
        <title>Phylogenomics reveals the evolutionary origins of lichenization in chlorophyte algae.</title>
        <authorList>
            <person name="Puginier C."/>
            <person name="Libourel C."/>
            <person name="Otte J."/>
            <person name="Skaloud P."/>
            <person name="Haon M."/>
            <person name="Grisel S."/>
            <person name="Petersen M."/>
            <person name="Berrin J.G."/>
            <person name="Delaux P.M."/>
            <person name="Dal Grande F."/>
            <person name="Keller J."/>
        </authorList>
    </citation>
    <scope>NUCLEOTIDE SEQUENCE [LARGE SCALE GENOMIC DNA]</scope>
    <source>
        <strain evidence="2 3">SAG 245.80</strain>
    </source>
</reference>